<keyword evidence="1" id="KW-0472">Membrane</keyword>
<dbReference type="Pfam" id="PF13687">
    <property type="entry name" value="DUF4153"/>
    <property type="match status" value="1"/>
</dbReference>
<feature type="transmembrane region" description="Helical" evidence="1">
    <location>
        <begin position="356"/>
        <end position="376"/>
    </location>
</feature>
<comment type="caution">
    <text evidence="2">The sequence shown here is derived from an EMBL/GenBank/DDBJ whole genome shotgun (WGS) entry which is preliminary data.</text>
</comment>
<organism evidence="2 3">
    <name type="scientific">Pseudophaeobacter arcticus</name>
    <dbReference type="NCBI Taxonomy" id="385492"/>
    <lineage>
        <taxon>Bacteria</taxon>
        <taxon>Pseudomonadati</taxon>
        <taxon>Pseudomonadota</taxon>
        <taxon>Alphaproteobacteria</taxon>
        <taxon>Rhodobacterales</taxon>
        <taxon>Paracoccaceae</taxon>
        <taxon>Pseudophaeobacter</taxon>
    </lineage>
</organism>
<feature type="transmembrane region" description="Helical" evidence="1">
    <location>
        <begin position="235"/>
        <end position="255"/>
    </location>
</feature>
<reference evidence="2 3" key="1">
    <citation type="submission" date="2024-04" db="EMBL/GenBank/DDBJ databases">
        <title>Draft genome sequence of Pseudophaeobacter arcticus NBRC 116598.</title>
        <authorList>
            <person name="Miyakawa T."/>
            <person name="Kusuya Y."/>
            <person name="Miura T."/>
        </authorList>
    </citation>
    <scope>NUCLEOTIDE SEQUENCE [LARGE SCALE GENOMIC DNA]</scope>
    <source>
        <strain evidence="2 3">SU-CL00105</strain>
    </source>
</reference>
<keyword evidence="1" id="KW-1133">Transmembrane helix</keyword>
<feature type="transmembrane region" description="Helical" evidence="1">
    <location>
        <begin position="100"/>
        <end position="133"/>
    </location>
</feature>
<dbReference type="Proteomes" id="UP001441944">
    <property type="component" value="Unassembled WGS sequence"/>
</dbReference>
<feature type="transmembrane region" description="Helical" evidence="1">
    <location>
        <begin position="423"/>
        <end position="446"/>
    </location>
</feature>
<proteinExistence type="predicted"/>
<dbReference type="EMBL" id="BAABWU010000014">
    <property type="protein sequence ID" value="GAA6197783.1"/>
    <property type="molecule type" value="Genomic_DNA"/>
</dbReference>
<keyword evidence="1" id="KW-0812">Transmembrane</keyword>
<feature type="transmembrane region" description="Helical" evidence="1">
    <location>
        <begin position="326"/>
        <end position="344"/>
    </location>
</feature>
<accession>A0ABQ0APL2</accession>
<gene>
    <name evidence="2" type="ORF">NBRC116598_32280</name>
</gene>
<keyword evidence="3" id="KW-1185">Reference proteome</keyword>
<feature type="transmembrane region" description="Helical" evidence="1">
    <location>
        <begin position="47"/>
        <end position="66"/>
    </location>
</feature>
<name>A0ABQ0APL2_9RHOB</name>
<protein>
    <submittedName>
        <fullName evidence="2">DUF4173 domain-containing protein</fullName>
    </submittedName>
</protein>
<evidence type="ECO:0000313" key="3">
    <source>
        <dbReference type="Proteomes" id="UP001441944"/>
    </source>
</evidence>
<dbReference type="InterPro" id="IPR025291">
    <property type="entry name" value="DUF4153"/>
</dbReference>
<evidence type="ECO:0000313" key="2">
    <source>
        <dbReference type="EMBL" id="GAA6197783.1"/>
    </source>
</evidence>
<feature type="transmembrane region" description="Helical" evidence="1">
    <location>
        <begin position="388"/>
        <end position="411"/>
    </location>
</feature>
<feature type="transmembrane region" description="Helical" evidence="1">
    <location>
        <begin position="276"/>
        <end position="296"/>
    </location>
</feature>
<feature type="transmembrane region" description="Helical" evidence="1">
    <location>
        <begin position="195"/>
        <end position="215"/>
    </location>
</feature>
<sequence>MTGEYIVRGLPASLQQDGWWLSCDSAEQPTPAASKQLRNWADLGRKGGSAMLALVVLVALADWLFWGYAPGLSIALFSWALFGAALLINTPDKAHSKPALLFLLLTSLPVIEHYQALSLGFQLFGLITAVAWIHQPSKARLAAIPAAALHLARALPLSGLRALVHSLHQNAPVAKPKTRQDNNDKKAASSLSKHLRNWSFPLGGALVLITLLLQANPLLEQGLVDLLSFDMDVMALLQRVSFWSGTALMTWPFLVPTPQREAPKAKADTPARRRGVSFGLNAGSVLRALVMFNLILGVQSLMDLSILIGGAELPEGMTLATYAHRGAYPLLITAMLAGGFALAARPYLGSHASLKPLMMLWLGQNALLGLSSVLRLDLYMASFGLTYLRLYAMIWIGLVVVGLLLTAWQILKARSNRWLLLRCTGLGLVTLYICAFINFASLIAAQNLTMKSTKMLDLYYLCTLGPTATSGIHAALQADPTLRIPSGYHSCWQQPSEGDNWREWGFRSWRISSYAGLDFDGASAGKAKPDEDSTGR</sequence>
<dbReference type="RefSeq" id="WP_353401533.1">
    <property type="nucleotide sequence ID" value="NZ_BAABWU010000014.1"/>
</dbReference>
<evidence type="ECO:0000256" key="1">
    <source>
        <dbReference type="SAM" id="Phobius"/>
    </source>
</evidence>